<dbReference type="EMBL" id="JAENIG010000009">
    <property type="protein sequence ID" value="MBK1855952.1"/>
    <property type="molecule type" value="Genomic_DNA"/>
</dbReference>
<feature type="chain" id="PRO_5042170528" evidence="1">
    <location>
        <begin position="24"/>
        <end position="344"/>
    </location>
</feature>
<gene>
    <name evidence="2" type="ORF">JIN83_13345</name>
</gene>
<comment type="caution">
    <text evidence="2">The sequence shown here is derived from an EMBL/GenBank/DDBJ whole genome shotgun (WGS) entry which is preliminary data.</text>
</comment>
<sequence length="344" mass="37522">MNSFKKSMILGAAAGLTSGLALAGEATGSLTTPTTSDYDAHRVDAHAPIGVMGDHTHEVGEWMLSYRYMFMSMDGQRAGTNSLSSQQVFGRGYMMAATEMDMEMHMFGLMYAPSERLTLMAMANYVRKDMTMEMMSGMEHSHSSEGLGDVTVGALLSVYDRGAHRVHLNLGLVLPTAEVDVKDSGVYQPYGMQLGSGTWDAQFGVTYTGQSENWSWGAQLLGRVGLEDENESGFSYGDSLTATTWLARKLTDSVSLSARLAYVTQDRVDGHYDGPHSHHAPSHFQENYGGDVLEAGLGVNFLFQNGVLKGHRLAAEVLVPIYQDANGVGMDRDYTFTLGWQKAF</sequence>
<evidence type="ECO:0000313" key="3">
    <source>
        <dbReference type="Proteomes" id="UP000634206"/>
    </source>
</evidence>
<organism evidence="2 3">
    <name type="scientific">Oceaniferula flava</name>
    <dbReference type="NCBI Taxonomy" id="2800421"/>
    <lineage>
        <taxon>Bacteria</taxon>
        <taxon>Pseudomonadati</taxon>
        <taxon>Verrucomicrobiota</taxon>
        <taxon>Verrucomicrobiia</taxon>
        <taxon>Verrucomicrobiales</taxon>
        <taxon>Verrucomicrobiaceae</taxon>
        <taxon>Oceaniferula</taxon>
    </lineage>
</organism>
<dbReference type="Proteomes" id="UP000634206">
    <property type="component" value="Unassembled WGS sequence"/>
</dbReference>
<evidence type="ECO:0000313" key="2">
    <source>
        <dbReference type="EMBL" id="MBK1855952.1"/>
    </source>
</evidence>
<dbReference type="RefSeq" id="WP_309490564.1">
    <property type="nucleotide sequence ID" value="NZ_JAENIG010000009.1"/>
</dbReference>
<keyword evidence="1" id="KW-0732">Signal</keyword>
<proteinExistence type="predicted"/>
<name>A0AAE2SEK8_9BACT</name>
<protein>
    <submittedName>
        <fullName evidence="2">Transporter</fullName>
    </submittedName>
</protein>
<feature type="signal peptide" evidence="1">
    <location>
        <begin position="1"/>
        <end position="23"/>
    </location>
</feature>
<dbReference type="Pfam" id="PF13557">
    <property type="entry name" value="Phenol_MetA_deg"/>
    <property type="match status" value="1"/>
</dbReference>
<keyword evidence="3" id="KW-1185">Reference proteome</keyword>
<reference evidence="2" key="1">
    <citation type="submission" date="2021-01" db="EMBL/GenBank/DDBJ databases">
        <title>Modified the classification status of verrucomicrobia.</title>
        <authorList>
            <person name="Feng X."/>
        </authorList>
    </citation>
    <scope>NUCLEOTIDE SEQUENCE</scope>
    <source>
        <strain evidence="2">5K15</strain>
    </source>
</reference>
<dbReference type="InterPro" id="IPR025737">
    <property type="entry name" value="FApF"/>
</dbReference>
<dbReference type="AlphaFoldDB" id="A0AAE2SEK8"/>
<accession>A0AAE2SEK8</accession>
<evidence type="ECO:0000256" key="1">
    <source>
        <dbReference type="SAM" id="SignalP"/>
    </source>
</evidence>